<protein>
    <submittedName>
        <fullName evidence="1">Uncharacterized protein</fullName>
    </submittedName>
</protein>
<keyword evidence="2" id="KW-1185">Reference proteome</keyword>
<comment type="caution">
    <text evidence="1">The sequence shown here is derived from an EMBL/GenBank/DDBJ whole genome shotgun (WGS) entry which is preliminary data.</text>
</comment>
<dbReference type="EMBL" id="JANCLT010000005">
    <property type="protein sequence ID" value="MCP8969163.1"/>
    <property type="molecule type" value="Genomic_DNA"/>
</dbReference>
<evidence type="ECO:0000313" key="2">
    <source>
        <dbReference type="Proteomes" id="UP001156102"/>
    </source>
</evidence>
<dbReference type="RefSeq" id="WP_254759076.1">
    <property type="nucleotide sequence ID" value="NZ_JANCLT010000005.1"/>
</dbReference>
<name>A0AA42BT67_9BACI</name>
<accession>A0AA42BT67</accession>
<proteinExistence type="predicted"/>
<organism evidence="1 2">
    <name type="scientific">Ectobacillus ponti</name>
    <dbReference type="NCBI Taxonomy" id="2961894"/>
    <lineage>
        <taxon>Bacteria</taxon>
        <taxon>Bacillati</taxon>
        <taxon>Bacillota</taxon>
        <taxon>Bacilli</taxon>
        <taxon>Bacillales</taxon>
        <taxon>Bacillaceae</taxon>
        <taxon>Ectobacillus</taxon>
    </lineage>
</organism>
<sequence length="105" mass="11643">MPFTDGSYPGFGLSPGAFPLVHSGGDTNNVKLNHDAYDVYVNADYVGKKVLLVQGEHIGDVDSFLHSRGFSGFTSRLDGDHYEIEVDPDLQQAVRDNLHMYLDIR</sequence>
<dbReference type="AlphaFoldDB" id="A0AA42BT67"/>
<evidence type="ECO:0000313" key="1">
    <source>
        <dbReference type="EMBL" id="MCP8969163.1"/>
    </source>
</evidence>
<dbReference type="Proteomes" id="UP001156102">
    <property type="component" value="Unassembled WGS sequence"/>
</dbReference>
<gene>
    <name evidence="1" type="ORF">NK662_11485</name>
</gene>
<reference evidence="1" key="1">
    <citation type="submission" date="2022-07" db="EMBL/GenBank/DDBJ databases">
        <authorList>
            <person name="Li W.-J."/>
            <person name="Deng Q.-Q."/>
        </authorList>
    </citation>
    <scope>NUCLEOTIDE SEQUENCE</scope>
    <source>
        <strain evidence="1">SYSU M60031</strain>
    </source>
</reference>